<dbReference type="SUPFAM" id="SSF47384">
    <property type="entry name" value="Homodimeric domain of signal transducing histidine kinase"/>
    <property type="match status" value="1"/>
</dbReference>
<keyword evidence="9" id="KW-0812">Transmembrane</keyword>
<feature type="coiled-coil region" evidence="8">
    <location>
        <begin position="298"/>
        <end position="334"/>
    </location>
</feature>
<keyword evidence="12" id="KW-1185">Reference proteome</keyword>
<dbReference type="SMART" id="SM00387">
    <property type="entry name" value="HATPase_c"/>
    <property type="match status" value="1"/>
</dbReference>
<dbReference type="GO" id="GO:0000155">
    <property type="term" value="F:phosphorelay sensor kinase activity"/>
    <property type="evidence" value="ECO:0007669"/>
    <property type="project" value="InterPro"/>
</dbReference>
<reference evidence="11" key="2">
    <citation type="submission" date="2020-09" db="EMBL/GenBank/DDBJ databases">
        <authorList>
            <person name="Sun Q."/>
            <person name="Zhou Y."/>
        </authorList>
    </citation>
    <scope>NUCLEOTIDE SEQUENCE</scope>
    <source>
        <strain evidence="11">CGMCC 1.15448</strain>
    </source>
</reference>
<comment type="catalytic activity">
    <reaction evidence="1">
        <text>ATP + protein L-histidine = ADP + protein N-phospho-L-histidine.</text>
        <dbReference type="EC" id="2.7.13.3"/>
    </reaction>
</comment>
<dbReference type="InterPro" id="IPR036890">
    <property type="entry name" value="HATPase_C_sf"/>
</dbReference>
<dbReference type="Pfam" id="PF13424">
    <property type="entry name" value="TPR_12"/>
    <property type="match status" value="1"/>
</dbReference>
<organism evidence="11 12">
    <name type="scientific">Puia dinghuensis</name>
    <dbReference type="NCBI Taxonomy" id="1792502"/>
    <lineage>
        <taxon>Bacteria</taxon>
        <taxon>Pseudomonadati</taxon>
        <taxon>Bacteroidota</taxon>
        <taxon>Chitinophagia</taxon>
        <taxon>Chitinophagales</taxon>
        <taxon>Chitinophagaceae</taxon>
        <taxon>Puia</taxon>
    </lineage>
</organism>
<evidence type="ECO:0000256" key="1">
    <source>
        <dbReference type="ARBA" id="ARBA00000085"/>
    </source>
</evidence>
<dbReference type="InterPro" id="IPR011990">
    <property type="entry name" value="TPR-like_helical_dom_sf"/>
</dbReference>
<dbReference type="AlphaFoldDB" id="A0A8J2UCD9"/>
<evidence type="ECO:0000313" key="11">
    <source>
        <dbReference type="EMBL" id="GGA97664.1"/>
    </source>
</evidence>
<evidence type="ECO:0000256" key="5">
    <source>
        <dbReference type="ARBA" id="ARBA00022777"/>
    </source>
</evidence>
<sequence length="616" mass="69662">MARLQQVIHEKQGRKDFQKDTSYIDVLDSLAYAYYRISADSILFYSNKALGYSKAIGYGKGESVSLRQMGNAYKLIGNYGNMLSSYRQSLSVAEKIGDSTCIAKASINIAMAYTDIGKYDEALPLLTTAGRIFRAIKDSLDVDKTLVSIGAIWLRREDYDKALQYYQQALQVAEAMKSEYLITVNKDVMGEVLFVKGRYKEALANFLSSLDYFSHTDDKMRKTKTTSYTARAYFYLKNYDLALKYALQSLEFASQIRSTDQVRDADKVLEDIYEAKADYRNALKYSKLYTDLSDSLFNDEMKKKTERLEAKYEYEKKEALLKAEQARKDVLHRQIVQKNESEIFIAGLLIVFLTVLTVILFRSRAAKQRTNRMLEAKNEEIEHQAVLLLLNNQEKDKLFSIIAHDLKGPMHSLKNMLGFLKENSLSEEQIDMMIEELSHNVGYSAELVNNLLSWASSQLNGMVVSPVVLPMHEIADEIFHLFAKRAADKQIRLKNQLDPGLLGYADKNMIQVLIRNLIGNAVKFCRQGDTITIQGKTIGDAIEICVADTGIGISESVLRKIRQKESVTTTGTADEKGAGLGMQLCREFAVANNGQFRVESEDGKGSRFYFTIPAAK</sequence>
<dbReference type="InterPro" id="IPR036097">
    <property type="entry name" value="HisK_dim/P_sf"/>
</dbReference>
<keyword evidence="6" id="KW-0902">Two-component regulatory system</keyword>
<dbReference type="CDD" id="cd00082">
    <property type="entry name" value="HisKA"/>
    <property type="match status" value="1"/>
</dbReference>
<dbReference type="InterPro" id="IPR003661">
    <property type="entry name" value="HisK_dim/P_dom"/>
</dbReference>
<dbReference type="InterPro" id="IPR005467">
    <property type="entry name" value="His_kinase_dom"/>
</dbReference>
<evidence type="ECO:0000256" key="7">
    <source>
        <dbReference type="PROSITE-ProRule" id="PRU00339"/>
    </source>
</evidence>
<keyword evidence="3" id="KW-0597">Phosphoprotein</keyword>
<dbReference type="Gene3D" id="1.25.40.10">
    <property type="entry name" value="Tetratricopeptide repeat domain"/>
    <property type="match status" value="2"/>
</dbReference>
<evidence type="ECO:0000256" key="9">
    <source>
        <dbReference type="SAM" id="Phobius"/>
    </source>
</evidence>
<dbReference type="PANTHER" id="PTHR43711:SF1">
    <property type="entry name" value="HISTIDINE KINASE 1"/>
    <property type="match status" value="1"/>
</dbReference>
<dbReference type="Pfam" id="PF02518">
    <property type="entry name" value="HATPase_c"/>
    <property type="match status" value="1"/>
</dbReference>
<dbReference type="SMART" id="SM00388">
    <property type="entry name" value="HisKA"/>
    <property type="match status" value="1"/>
</dbReference>
<gene>
    <name evidence="11" type="ORF">GCM10011511_21250</name>
</gene>
<comment type="caution">
    <text evidence="11">The sequence shown here is derived from an EMBL/GenBank/DDBJ whole genome shotgun (WGS) entry which is preliminary data.</text>
</comment>
<evidence type="ECO:0000256" key="2">
    <source>
        <dbReference type="ARBA" id="ARBA00012438"/>
    </source>
</evidence>
<dbReference type="InterPro" id="IPR003594">
    <property type="entry name" value="HATPase_dom"/>
</dbReference>
<protein>
    <recommendedName>
        <fullName evidence="2">histidine kinase</fullName>
        <ecNumber evidence="2">2.7.13.3</ecNumber>
    </recommendedName>
</protein>
<dbReference type="PRINTS" id="PR00344">
    <property type="entry name" value="BCTRLSENSOR"/>
</dbReference>
<proteinExistence type="predicted"/>
<dbReference type="SUPFAM" id="SSF48452">
    <property type="entry name" value="TPR-like"/>
    <property type="match status" value="1"/>
</dbReference>
<feature type="repeat" description="TPR" evidence="7">
    <location>
        <begin position="143"/>
        <end position="176"/>
    </location>
</feature>
<evidence type="ECO:0000256" key="3">
    <source>
        <dbReference type="ARBA" id="ARBA00022553"/>
    </source>
</evidence>
<dbReference type="RefSeq" id="WP_188931308.1">
    <property type="nucleotide sequence ID" value="NZ_BMJC01000002.1"/>
</dbReference>
<dbReference type="InterPro" id="IPR050736">
    <property type="entry name" value="Sensor_HK_Regulatory"/>
</dbReference>
<dbReference type="PANTHER" id="PTHR43711">
    <property type="entry name" value="TWO-COMPONENT HISTIDINE KINASE"/>
    <property type="match status" value="1"/>
</dbReference>
<keyword evidence="7" id="KW-0802">TPR repeat</keyword>
<evidence type="ECO:0000256" key="6">
    <source>
        <dbReference type="ARBA" id="ARBA00023012"/>
    </source>
</evidence>
<dbReference type="PROSITE" id="PS50005">
    <property type="entry name" value="TPR"/>
    <property type="match status" value="1"/>
</dbReference>
<dbReference type="SUPFAM" id="SSF55874">
    <property type="entry name" value="ATPase domain of HSP90 chaperone/DNA topoisomerase II/histidine kinase"/>
    <property type="match status" value="1"/>
</dbReference>
<dbReference type="EMBL" id="BMJC01000002">
    <property type="protein sequence ID" value="GGA97664.1"/>
    <property type="molecule type" value="Genomic_DNA"/>
</dbReference>
<keyword evidence="4" id="KW-0808">Transferase</keyword>
<accession>A0A8J2UCD9</accession>
<evidence type="ECO:0000313" key="12">
    <source>
        <dbReference type="Proteomes" id="UP000607559"/>
    </source>
</evidence>
<dbReference type="SMART" id="SM00028">
    <property type="entry name" value="TPR"/>
    <property type="match status" value="4"/>
</dbReference>
<keyword evidence="9" id="KW-0472">Membrane</keyword>
<keyword evidence="8" id="KW-0175">Coiled coil</keyword>
<reference evidence="11" key="1">
    <citation type="journal article" date="2014" name="Int. J. Syst. Evol. Microbiol.">
        <title>Complete genome sequence of Corynebacterium casei LMG S-19264T (=DSM 44701T), isolated from a smear-ripened cheese.</title>
        <authorList>
            <consortium name="US DOE Joint Genome Institute (JGI-PGF)"/>
            <person name="Walter F."/>
            <person name="Albersmeier A."/>
            <person name="Kalinowski J."/>
            <person name="Ruckert C."/>
        </authorList>
    </citation>
    <scope>NUCLEOTIDE SEQUENCE</scope>
    <source>
        <strain evidence="11">CGMCC 1.15448</strain>
    </source>
</reference>
<dbReference type="PROSITE" id="PS50109">
    <property type="entry name" value="HIS_KIN"/>
    <property type="match status" value="1"/>
</dbReference>
<evidence type="ECO:0000256" key="4">
    <source>
        <dbReference type="ARBA" id="ARBA00022679"/>
    </source>
</evidence>
<name>A0A8J2UCD9_9BACT</name>
<keyword evidence="9" id="KW-1133">Transmembrane helix</keyword>
<evidence type="ECO:0000256" key="8">
    <source>
        <dbReference type="SAM" id="Coils"/>
    </source>
</evidence>
<feature type="transmembrane region" description="Helical" evidence="9">
    <location>
        <begin position="343"/>
        <end position="363"/>
    </location>
</feature>
<feature type="domain" description="Histidine kinase" evidence="10">
    <location>
        <begin position="401"/>
        <end position="616"/>
    </location>
</feature>
<dbReference type="InterPro" id="IPR004358">
    <property type="entry name" value="Sig_transdc_His_kin-like_C"/>
</dbReference>
<dbReference type="Proteomes" id="UP000607559">
    <property type="component" value="Unassembled WGS sequence"/>
</dbReference>
<dbReference type="Gene3D" id="1.10.287.130">
    <property type="match status" value="1"/>
</dbReference>
<dbReference type="Gene3D" id="3.30.565.10">
    <property type="entry name" value="Histidine kinase-like ATPase, C-terminal domain"/>
    <property type="match status" value="1"/>
</dbReference>
<dbReference type="InterPro" id="IPR019734">
    <property type="entry name" value="TPR_rpt"/>
</dbReference>
<keyword evidence="5" id="KW-0418">Kinase</keyword>
<dbReference type="EC" id="2.7.13.3" evidence="2"/>
<evidence type="ECO:0000259" key="10">
    <source>
        <dbReference type="PROSITE" id="PS50109"/>
    </source>
</evidence>